<evidence type="ECO:0000313" key="3">
    <source>
        <dbReference type="Proteomes" id="UP000762676"/>
    </source>
</evidence>
<protein>
    <recommendedName>
        <fullName evidence="4">HYR domain-containing protein</fullName>
    </recommendedName>
</protein>
<dbReference type="EMBL" id="BMAT01003938">
    <property type="protein sequence ID" value="GFR65244.1"/>
    <property type="molecule type" value="Genomic_DNA"/>
</dbReference>
<keyword evidence="1" id="KW-0812">Transmembrane</keyword>
<sequence>MHLAIILMEPAYLILLRVPPSVSVTLISIFQTVCLMFASPIHAKMVAFVKQAMEHFSVSVPLASQDRTVQQPKVTDQLGPTPGGTVKCEVNIPCHFPVYTTGDNNGTPPQVTPGPTSADLNVTVDPTVRDNSTGLPGYTFLTPITTTSVLPGQKQLCVKIGNQKGVTDSACFHVIFTDNAPGASSSPIYTPTSMPRQGNDNAQFVNPTPPPGTTLPCSDSSRGCHFLVYSEPANSTTGCPHVTALTTGVFIFSSNSNQVGDQCVNEVLVLPQVAPQLICLQAG</sequence>
<dbReference type="AlphaFoldDB" id="A0AAV4EX07"/>
<accession>A0AAV4EX07</accession>
<reference evidence="2 3" key="1">
    <citation type="journal article" date="2021" name="Elife">
        <title>Chloroplast acquisition without the gene transfer in kleptoplastic sea slugs, Plakobranchus ocellatus.</title>
        <authorList>
            <person name="Maeda T."/>
            <person name="Takahashi S."/>
            <person name="Yoshida T."/>
            <person name="Shimamura S."/>
            <person name="Takaki Y."/>
            <person name="Nagai Y."/>
            <person name="Toyoda A."/>
            <person name="Suzuki Y."/>
            <person name="Arimoto A."/>
            <person name="Ishii H."/>
            <person name="Satoh N."/>
            <person name="Nishiyama T."/>
            <person name="Hasebe M."/>
            <person name="Maruyama T."/>
            <person name="Minagawa J."/>
            <person name="Obokata J."/>
            <person name="Shigenobu S."/>
        </authorList>
    </citation>
    <scope>NUCLEOTIDE SEQUENCE [LARGE SCALE GENOMIC DNA]</scope>
</reference>
<comment type="caution">
    <text evidence="2">The sequence shown here is derived from an EMBL/GenBank/DDBJ whole genome shotgun (WGS) entry which is preliminary data.</text>
</comment>
<evidence type="ECO:0008006" key="4">
    <source>
        <dbReference type="Google" id="ProtNLM"/>
    </source>
</evidence>
<name>A0AAV4EX07_9GAST</name>
<keyword evidence="1" id="KW-1133">Transmembrane helix</keyword>
<keyword evidence="3" id="KW-1185">Reference proteome</keyword>
<evidence type="ECO:0000256" key="1">
    <source>
        <dbReference type="SAM" id="Phobius"/>
    </source>
</evidence>
<dbReference type="Proteomes" id="UP000762676">
    <property type="component" value="Unassembled WGS sequence"/>
</dbReference>
<evidence type="ECO:0000313" key="2">
    <source>
        <dbReference type="EMBL" id="GFR65244.1"/>
    </source>
</evidence>
<keyword evidence="1" id="KW-0472">Membrane</keyword>
<feature type="transmembrane region" description="Helical" evidence="1">
    <location>
        <begin position="20"/>
        <end position="38"/>
    </location>
</feature>
<proteinExistence type="predicted"/>
<feature type="non-terminal residue" evidence="2">
    <location>
        <position position="283"/>
    </location>
</feature>
<gene>
    <name evidence="2" type="ORF">ElyMa_001942500</name>
</gene>
<organism evidence="2 3">
    <name type="scientific">Elysia marginata</name>
    <dbReference type="NCBI Taxonomy" id="1093978"/>
    <lineage>
        <taxon>Eukaryota</taxon>
        <taxon>Metazoa</taxon>
        <taxon>Spiralia</taxon>
        <taxon>Lophotrochozoa</taxon>
        <taxon>Mollusca</taxon>
        <taxon>Gastropoda</taxon>
        <taxon>Heterobranchia</taxon>
        <taxon>Euthyneura</taxon>
        <taxon>Panpulmonata</taxon>
        <taxon>Sacoglossa</taxon>
        <taxon>Placobranchoidea</taxon>
        <taxon>Plakobranchidae</taxon>
        <taxon>Elysia</taxon>
    </lineage>
</organism>